<dbReference type="SUPFAM" id="SSF53335">
    <property type="entry name" value="S-adenosyl-L-methionine-dependent methyltransferases"/>
    <property type="match status" value="1"/>
</dbReference>
<dbReference type="InterPro" id="IPR050508">
    <property type="entry name" value="Methyltransf_Superfamily"/>
</dbReference>
<evidence type="ECO:0000313" key="3">
    <source>
        <dbReference type="EMBL" id="CAH0378106.1"/>
    </source>
</evidence>
<dbReference type="EMBL" id="CAKKNE010000005">
    <property type="protein sequence ID" value="CAH0378106.1"/>
    <property type="molecule type" value="Genomic_DNA"/>
</dbReference>
<dbReference type="PANTHER" id="PTHR42912">
    <property type="entry name" value="METHYLTRANSFERASE"/>
    <property type="match status" value="1"/>
</dbReference>
<sequence length="492" mass="54078">MRLVVFWLPILTNALVVPVNKRTVATRRSAATLKRTEAPPLDVKNEAPPVDDATAAETDRSHGFAEGPSVAFWQKYAPPAEGGIGNLRAAAAKALQSGAKGADAMRYYGYHLARATFFAGQGAAGVLAYQASASSAPYRGDPATTEPSKGPPRSPAFELPILVDTMGALFAEAVATYEQDFGEVQKGTFPLPWDMVDGVRNRQTSPLFLADQARRYVNEAISILTKRNRRDPGDFGVPYGGNADLYPDYYLNNFHFQTDGWLSSDSAKLYETSTETLFLGRQDSMQRLALYPIRSWAATDDFKVLEVACGTGRLNTFLRDAYPRMDVSAVDLSPFYLEEARGHAKRWEAFRRRTQPSQRVGTAKFAQANAEKLPQADESVDVVVNVYLFHELPHEARRAAAAEMARVCKPGGLVVWVDSVQTGDRPALDATLGNFQYLNEPHYPTYINEDVGALFMEAGLEPFEKHTSSTSKCLSFVKPCAADDDYCLTKVA</sequence>
<accession>A0A8J2SXZ9</accession>
<evidence type="ECO:0000259" key="2">
    <source>
        <dbReference type="Pfam" id="PF13649"/>
    </source>
</evidence>
<dbReference type="GO" id="GO:0008168">
    <property type="term" value="F:methyltransferase activity"/>
    <property type="evidence" value="ECO:0007669"/>
    <property type="project" value="TreeGrafter"/>
</dbReference>
<dbReference type="Gene3D" id="3.40.50.150">
    <property type="entry name" value="Vaccinia Virus protein VP39"/>
    <property type="match status" value="1"/>
</dbReference>
<dbReference type="Pfam" id="PF13649">
    <property type="entry name" value="Methyltransf_25"/>
    <property type="match status" value="1"/>
</dbReference>
<dbReference type="AlphaFoldDB" id="A0A8J2SXZ9"/>
<reference evidence="3" key="1">
    <citation type="submission" date="2021-11" db="EMBL/GenBank/DDBJ databases">
        <authorList>
            <consortium name="Genoscope - CEA"/>
            <person name="William W."/>
        </authorList>
    </citation>
    <scope>NUCLEOTIDE SEQUENCE</scope>
</reference>
<dbReference type="Proteomes" id="UP000789595">
    <property type="component" value="Unassembled WGS sequence"/>
</dbReference>
<dbReference type="CDD" id="cd02440">
    <property type="entry name" value="AdoMet_MTases"/>
    <property type="match status" value="1"/>
</dbReference>
<name>A0A8J2SXZ9_9STRA</name>
<proteinExistence type="predicted"/>
<organism evidence="3 4">
    <name type="scientific">Pelagomonas calceolata</name>
    <dbReference type="NCBI Taxonomy" id="35677"/>
    <lineage>
        <taxon>Eukaryota</taxon>
        <taxon>Sar</taxon>
        <taxon>Stramenopiles</taxon>
        <taxon>Ochrophyta</taxon>
        <taxon>Pelagophyceae</taxon>
        <taxon>Pelagomonadales</taxon>
        <taxon>Pelagomonadaceae</taxon>
        <taxon>Pelagomonas</taxon>
    </lineage>
</organism>
<dbReference type="PANTHER" id="PTHR42912:SF81">
    <property type="entry name" value="METHYLTRANSFERASE DOMAIN-CONTAINING PROTEIN"/>
    <property type="match status" value="1"/>
</dbReference>
<feature type="region of interest" description="Disordered" evidence="1">
    <location>
        <begin position="29"/>
        <end position="57"/>
    </location>
</feature>
<dbReference type="InterPro" id="IPR041698">
    <property type="entry name" value="Methyltransf_25"/>
</dbReference>
<protein>
    <recommendedName>
        <fullName evidence="2">Methyltransferase domain-containing protein</fullName>
    </recommendedName>
</protein>
<evidence type="ECO:0000313" key="4">
    <source>
        <dbReference type="Proteomes" id="UP000789595"/>
    </source>
</evidence>
<comment type="caution">
    <text evidence="3">The sequence shown here is derived from an EMBL/GenBank/DDBJ whole genome shotgun (WGS) entry which is preliminary data.</text>
</comment>
<evidence type="ECO:0000256" key="1">
    <source>
        <dbReference type="SAM" id="MobiDB-lite"/>
    </source>
</evidence>
<keyword evidence="4" id="KW-1185">Reference proteome</keyword>
<dbReference type="OrthoDB" id="3647at2759"/>
<gene>
    <name evidence="3" type="ORF">PECAL_5P26240</name>
</gene>
<dbReference type="InterPro" id="IPR029063">
    <property type="entry name" value="SAM-dependent_MTases_sf"/>
</dbReference>
<feature type="domain" description="Methyltransferase" evidence="2">
    <location>
        <begin position="304"/>
        <end position="412"/>
    </location>
</feature>